<dbReference type="InterPro" id="IPR019606">
    <property type="entry name" value="GerMN"/>
</dbReference>
<reference evidence="3 4" key="1">
    <citation type="journal article" date="2016" name="Nat. Commun.">
        <title>Thousands of microbial genomes shed light on interconnected biogeochemical processes in an aquifer system.</title>
        <authorList>
            <person name="Anantharaman K."/>
            <person name="Brown C.T."/>
            <person name="Hug L.A."/>
            <person name="Sharon I."/>
            <person name="Castelle C.J."/>
            <person name="Probst A.J."/>
            <person name="Thomas B.C."/>
            <person name="Singh A."/>
            <person name="Wilkins M.J."/>
            <person name="Karaoz U."/>
            <person name="Brodie E.L."/>
            <person name="Williams K.H."/>
            <person name="Hubbard S.S."/>
            <person name="Banfield J.F."/>
        </authorList>
    </citation>
    <scope>NUCLEOTIDE SEQUENCE [LARGE SCALE GENOMIC DNA]</scope>
</reference>
<name>A0A1G1YBM7_9BACT</name>
<feature type="domain" description="GerMN" evidence="2">
    <location>
        <begin position="192"/>
        <end position="281"/>
    </location>
</feature>
<dbReference type="Pfam" id="PF10646">
    <property type="entry name" value="Germane"/>
    <property type="match status" value="1"/>
</dbReference>
<gene>
    <name evidence="3" type="ORF">A2663_01820</name>
</gene>
<dbReference type="PROSITE" id="PS51257">
    <property type="entry name" value="PROKAR_LIPOPROTEIN"/>
    <property type="match status" value="1"/>
</dbReference>
<dbReference type="InterPro" id="IPR018911">
    <property type="entry name" value="Gmad2_Ig-like_dom"/>
</dbReference>
<organism evidence="3 4">
    <name type="scientific">Candidatus Buchananbacteria bacterium RIFCSPHIGHO2_01_FULL_46_12</name>
    <dbReference type="NCBI Taxonomy" id="1797536"/>
    <lineage>
        <taxon>Bacteria</taxon>
        <taxon>Candidatus Buchananiibacteriota</taxon>
    </lineage>
</organism>
<accession>A0A1G1YBM7</accession>
<dbReference type="Proteomes" id="UP000178432">
    <property type="component" value="Unassembled WGS sequence"/>
</dbReference>
<feature type="signal peptide" evidence="1">
    <location>
        <begin position="1"/>
        <end position="22"/>
    </location>
</feature>
<sequence>MKNKFQCLLAAAVLLLVLSACQILKTEKAQTINEDKPGVVLDQPRLGQIAVIDSNLIITQPLSSQQIKSPVAIAGRAKNGNGDIYFRLKDSSGEVVAGASAKIAAAENNWGNFSGRLEFLPNQIYSQNGRLEVYFQNAEGREKNLIQLPVVFKDYQKIKAKLYFGRAKDPEMLNCGQVHEVARELAPSRQIVAVIISELFKGPTEAEAASGSVSFLPKEGVQINKIEFKDDVLYLDFNETLTAGVSGACKIKAARAQIVETLKQFKDVKDAVISVADKVWE</sequence>
<evidence type="ECO:0000256" key="1">
    <source>
        <dbReference type="SAM" id="SignalP"/>
    </source>
</evidence>
<evidence type="ECO:0000313" key="3">
    <source>
        <dbReference type="EMBL" id="OGY48927.1"/>
    </source>
</evidence>
<dbReference type="AlphaFoldDB" id="A0A1G1YBM7"/>
<comment type="caution">
    <text evidence="3">The sequence shown here is derived from an EMBL/GenBank/DDBJ whole genome shotgun (WGS) entry which is preliminary data.</text>
</comment>
<evidence type="ECO:0000313" key="4">
    <source>
        <dbReference type="Proteomes" id="UP000178432"/>
    </source>
</evidence>
<dbReference type="EMBL" id="MHIF01000007">
    <property type="protein sequence ID" value="OGY48927.1"/>
    <property type="molecule type" value="Genomic_DNA"/>
</dbReference>
<dbReference type="Pfam" id="PF10648">
    <property type="entry name" value="Gmad2"/>
    <property type="match status" value="1"/>
</dbReference>
<keyword evidence="1" id="KW-0732">Signal</keyword>
<protein>
    <recommendedName>
        <fullName evidence="2">GerMN domain-containing protein</fullName>
    </recommendedName>
</protein>
<proteinExistence type="predicted"/>
<evidence type="ECO:0000259" key="2">
    <source>
        <dbReference type="SMART" id="SM00909"/>
    </source>
</evidence>
<dbReference type="SMART" id="SM00909">
    <property type="entry name" value="Germane"/>
    <property type="match status" value="1"/>
</dbReference>
<feature type="chain" id="PRO_5009581517" description="GerMN domain-containing protein" evidence="1">
    <location>
        <begin position="23"/>
        <end position="281"/>
    </location>
</feature>